<organism evidence="1 2">
    <name type="scientific">Gigaspora margarita</name>
    <dbReference type="NCBI Taxonomy" id="4874"/>
    <lineage>
        <taxon>Eukaryota</taxon>
        <taxon>Fungi</taxon>
        <taxon>Fungi incertae sedis</taxon>
        <taxon>Mucoromycota</taxon>
        <taxon>Glomeromycotina</taxon>
        <taxon>Glomeromycetes</taxon>
        <taxon>Diversisporales</taxon>
        <taxon>Gigasporaceae</taxon>
        <taxon>Gigaspora</taxon>
    </lineage>
</organism>
<accession>A0ABN7X4P6</accession>
<sequence length="84" mass="9498">IEPLIINPLIPMETSPLISTQNQKTISSESIAHHASDPTVTKFLIYPTYVDQTQKLSTEPETQSEIINQEVITGYYFFVKALED</sequence>
<feature type="non-terminal residue" evidence="1">
    <location>
        <position position="1"/>
    </location>
</feature>
<keyword evidence="2" id="KW-1185">Reference proteome</keyword>
<evidence type="ECO:0000313" key="1">
    <source>
        <dbReference type="EMBL" id="CAG8847097.1"/>
    </source>
</evidence>
<comment type="caution">
    <text evidence="1">The sequence shown here is derived from an EMBL/GenBank/DDBJ whole genome shotgun (WGS) entry which is preliminary data.</text>
</comment>
<name>A0ABN7X4P6_GIGMA</name>
<reference evidence="1 2" key="1">
    <citation type="submission" date="2021-06" db="EMBL/GenBank/DDBJ databases">
        <authorList>
            <person name="Kallberg Y."/>
            <person name="Tangrot J."/>
            <person name="Rosling A."/>
        </authorList>
    </citation>
    <scope>NUCLEOTIDE SEQUENCE [LARGE SCALE GENOMIC DNA]</scope>
    <source>
        <strain evidence="1 2">120-4 pot B 10/14</strain>
    </source>
</reference>
<gene>
    <name evidence="1" type="ORF">GMARGA_LOCUS38496</name>
</gene>
<dbReference type="EMBL" id="CAJVQB010086170">
    <property type="protein sequence ID" value="CAG8847097.1"/>
    <property type="molecule type" value="Genomic_DNA"/>
</dbReference>
<protein>
    <submittedName>
        <fullName evidence="1">1228_t:CDS:1</fullName>
    </submittedName>
</protein>
<proteinExistence type="predicted"/>
<evidence type="ECO:0000313" key="2">
    <source>
        <dbReference type="Proteomes" id="UP000789901"/>
    </source>
</evidence>
<dbReference type="Proteomes" id="UP000789901">
    <property type="component" value="Unassembled WGS sequence"/>
</dbReference>
<feature type="non-terminal residue" evidence="1">
    <location>
        <position position="84"/>
    </location>
</feature>